<feature type="transmembrane region" description="Helical" evidence="1">
    <location>
        <begin position="56"/>
        <end position="75"/>
    </location>
</feature>
<keyword evidence="1" id="KW-0812">Transmembrane</keyword>
<dbReference type="InterPro" id="IPR003675">
    <property type="entry name" value="Rce1/LyrA-like_dom"/>
</dbReference>
<accession>A0AAN2BM13</accession>
<organism evidence="3 4">
    <name type="scientific">Marinagarivorans cellulosilyticus</name>
    <dbReference type="NCBI Taxonomy" id="2721545"/>
    <lineage>
        <taxon>Bacteria</taxon>
        <taxon>Pseudomonadati</taxon>
        <taxon>Pseudomonadota</taxon>
        <taxon>Gammaproteobacteria</taxon>
        <taxon>Cellvibrionales</taxon>
        <taxon>Cellvibrionaceae</taxon>
        <taxon>Marinagarivorans</taxon>
    </lineage>
</organism>
<keyword evidence="1" id="KW-0472">Membrane</keyword>
<protein>
    <recommendedName>
        <fullName evidence="2">CAAX prenyl protease 2/Lysostaphin resistance protein A-like domain-containing protein</fullName>
    </recommendedName>
</protein>
<reference evidence="3 4" key="1">
    <citation type="journal article" date="2022" name="IScience">
        <title>An ultrasensitive nanofiber-based assay for enzymatic hydrolysis and deep-sea microbial degradation of cellulose.</title>
        <authorList>
            <person name="Tsudome M."/>
            <person name="Tachioka M."/>
            <person name="Miyazaki M."/>
            <person name="Uchimura K."/>
            <person name="Tsuda M."/>
            <person name="Takaki Y."/>
            <person name="Deguchi S."/>
        </authorList>
    </citation>
    <scope>NUCLEOTIDE SEQUENCE [LARGE SCALE GENOMIC DNA]</scope>
    <source>
        <strain evidence="3 4">GE09</strain>
    </source>
</reference>
<dbReference type="KEGG" id="marq:MARGE09_P3818"/>
<dbReference type="RefSeq" id="WP_236984882.1">
    <property type="nucleotide sequence ID" value="NZ_AP023086.1"/>
</dbReference>
<sequence length="217" mass="24818">MQSHSLTSFGQELTYFKQFCQKYYRAIIIICVATVMVVTERSSSISWFPSTHYESLILYGLIPLALLISLGYRTPHSLALSIGHWRFWLPASLLYLAIAIPLVIIGTQSASINHYYQKEGFDFTAHVYTTCIYLLGWEYFFRGFLLAGLKEKFKEGAILLQLIPFTLLHLGKPDIETLSCILSGLVWGYICYRGNSFWPAYFMHLCVNLCTVLLVNV</sequence>
<dbReference type="Pfam" id="PF02517">
    <property type="entry name" value="Rce1-like"/>
    <property type="match status" value="1"/>
</dbReference>
<evidence type="ECO:0000256" key="1">
    <source>
        <dbReference type="SAM" id="Phobius"/>
    </source>
</evidence>
<feature type="transmembrane region" description="Helical" evidence="1">
    <location>
        <begin position="23"/>
        <end position="44"/>
    </location>
</feature>
<feature type="transmembrane region" description="Helical" evidence="1">
    <location>
        <begin position="127"/>
        <end position="149"/>
    </location>
</feature>
<feature type="transmembrane region" description="Helical" evidence="1">
    <location>
        <begin position="87"/>
        <end position="107"/>
    </location>
</feature>
<evidence type="ECO:0000313" key="4">
    <source>
        <dbReference type="Proteomes" id="UP001320119"/>
    </source>
</evidence>
<proteinExistence type="predicted"/>
<gene>
    <name evidence="3" type="ORF">MARGE09_P3818</name>
</gene>
<dbReference type="Proteomes" id="UP001320119">
    <property type="component" value="Chromosome"/>
</dbReference>
<keyword evidence="4" id="KW-1185">Reference proteome</keyword>
<dbReference type="GO" id="GO:0004175">
    <property type="term" value="F:endopeptidase activity"/>
    <property type="evidence" value="ECO:0007669"/>
    <property type="project" value="UniProtKB-ARBA"/>
</dbReference>
<dbReference type="GO" id="GO:0080120">
    <property type="term" value="P:CAAX-box protein maturation"/>
    <property type="evidence" value="ECO:0007669"/>
    <property type="project" value="UniProtKB-ARBA"/>
</dbReference>
<evidence type="ECO:0000259" key="2">
    <source>
        <dbReference type="Pfam" id="PF02517"/>
    </source>
</evidence>
<name>A0AAN2BM13_9GAMM</name>
<keyword evidence="1" id="KW-1133">Transmembrane helix</keyword>
<evidence type="ECO:0000313" key="3">
    <source>
        <dbReference type="EMBL" id="BCD99616.1"/>
    </source>
</evidence>
<dbReference type="AlphaFoldDB" id="A0AAN2BM13"/>
<feature type="domain" description="CAAX prenyl protease 2/Lysostaphin resistance protein A-like" evidence="2">
    <location>
        <begin position="133"/>
        <end position="209"/>
    </location>
</feature>
<dbReference type="EMBL" id="AP023086">
    <property type="protein sequence ID" value="BCD99616.1"/>
    <property type="molecule type" value="Genomic_DNA"/>
</dbReference>